<sequence length="90" mass="10575">MDEWLKELAQNRRAFRPFDLTTDDFNAMIAGKPVEKKWNDFFNKGLSQNYFLNQLNDAAKSVQEPDNFKKLVALFDRVTDKAFEEKVKVV</sequence>
<protein>
    <submittedName>
        <fullName evidence="1">Uncharacterized protein</fullName>
    </submittedName>
</protein>
<evidence type="ECO:0000313" key="1">
    <source>
        <dbReference type="EMBL" id="UOQ73653.1"/>
    </source>
</evidence>
<name>A0A8T9QFP3_9BACT</name>
<reference evidence="1" key="1">
    <citation type="submission" date="2022-04" db="EMBL/GenBank/DDBJ databases">
        <title>Hymenobacter sp. isolated from the air.</title>
        <authorList>
            <person name="Won M."/>
            <person name="Lee C.-M."/>
            <person name="Woen H.-Y."/>
            <person name="Kwon S.-W."/>
        </authorList>
    </citation>
    <scope>NUCLEOTIDE SEQUENCE</scope>
    <source>
        <strain evidence="1">5116S-3</strain>
    </source>
</reference>
<dbReference type="AlphaFoldDB" id="A0A8T9QFP3"/>
<gene>
    <name evidence="1" type="ORF">MUN79_06930</name>
</gene>
<evidence type="ECO:0000313" key="2">
    <source>
        <dbReference type="Proteomes" id="UP000831796"/>
    </source>
</evidence>
<keyword evidence="2" id="KW-1185">Reference proteome</keyword>
<dbReference type="RefSeq" id="WP_244677004.1">
    <property type="nucleotide sequence ID" value="NZ_CP095046.1"/>
</dbReference>
<dbReference type="KEGG" id="hcu:MUN79_06930"/>
<proteinExistence type="predicted"/>
<dbReference type="EMBL" id="CP095046">
    <property type="protein sequence ID" value="UOQ73653.1"/>
    <property type="molecule type" value="Genomic_DNA"/>
</dbReference>
<organism evidence="1 2">
    <name type="scientific">Hymenobacter cellulosilyticus</name>
    <dbReference type="NCBI Taxonomy" id="2932248"/>
    <lineage>
        <taxon>Bacteria</taxon>
        <taxon>Pseudomonadati</taxon>
        <taxon>Bacteroidota</taxon>
        <taxon>Cytophagia</taxon>
        <taxon>Cytophagales</taxon>
        <taxon>Hymenobacteraceae</taxon>
        <taxon>Hymenobacter</taxon>
    </lineage>
</organism>
<dbReference type="Proteomes" id="UP000831796">
    <property type="component" value="Chromosome"/>
</dbReference>
<accession>A0A8T9QFP3</accession>